<dbReference type="AlphaFoldDB" id="A0A4R3YWQ0"/>
<evidence type="ECO:0000256" key="4">
    <source>
        <dbReference type="ARBA" id="ARBA00039124"/>
    </source>
</evidence>
<dbReference type="PANTHER" id="PTHR43792">
    <property type="entry name" value="GNAT FAMILY, PUTATIVE (AFU_ORTHOLOGUE AFUA_3G00765)-RELATED-RELATED"/>
    <property type="match status" value="1"/>
</dbReference>
<dbReference type="InterPro" id="IPR051531">
    <property type="entry name" value="N-acetyltransferase"/>
</dbReference>
<evidence type="ECO:0000256" key="1">
    <source>
        <dbReference type="ARBA" id="ARBA00022679"/>
    </source>
</evidence>
<dbReference type="InterPro" id="IPR016181">
    <property type="entry name" value="Acyl_CoA_acyltransferase"/>
</dbReference>
<dbReference type="FunFam" id="3.40.630.30:FF:000005">
    <property type="entry name" value="Ribosomal protein alanine acetyltransferase"/>
    <property type="match status" value="1"/>
</dbReference>
<dbReference type="PROSITE" id="PS51186">
    <property type="entry name" value="GNAT"/>
    <property type="match status" value="1"/>
</dbReference>
<reference evidence="8 9" key="1">
    <citation type="submission" date="2019-03" db="EMBL/GenBank/DDBJ databases">
        <title>Above-ground endophytic microbial communities from plants in different locations in the United States.</title>
        <authorList>
            <person name="Frank C."/>
        </authorList>
    </citation>
    <scope>NUCLEOTIDE SEQUENCE [LARGE SCALE GENOMIC DNA]</scope>
    <source>
        <strain evidence="8 9">LP_13_YM</strain>
    </source>
</reference>
<dbReference type="GO" id="GO:0005737">
    <property type="term" value="C:cytoplasm"/>
    <property type="evidence" value="ECO:0007669"/>
    <property type="project" value="TreeGrafter"/>
</dbReference>
<keyword evidence="8" id="KW-0687">Ribonucleoprotein</keyword>
<evidence type="ECO:0000259" key="7">
    <source>
        <dbReference type="PROSITE" id="PS51186"/>
    </source>
</evidence>
<evidence type="ECO:0000313" key="8">
    <source>
        <dbReference type="EMBL" id="TCV97111.1"/>
    </source>
</evidence>
<dbReference type="GO" id="GO:0005840">
    <property type="term" value="C:ribosome"/>
    <property type="evidence" value="ECO:0007669"/>
    <property type="project" value="UniProtKB-KW"/>
</dbReference>
<dbReference type="SUPFAM" id="SSF55729">
    <property type="entry name" value="Acyl-CoA N-acyltransferases (Nat)"/>
    <property type="match status" value="1"/>
</dbReference>
<evidence type="ECO:0000256" key="2">
    <source>
        <dbReference type="ARBA" id="ARBA00023315"/>
    </source>
</evidence>
<dbReference type="NCBIfam" id="NF008072">
    <property type="entry name" value="PRK10809.1"/>
    <property type="match status" value="1"/>
</dbReference>
<keyword evidence="2" id="KW-0012">Acyltransferase</keyword>
<sequence length="178" mass="20326">MRTARTIIRLLEPDEAPLLLRYRTENCQHLEPWEPLRTTAHYTLEGCRQTIEAGLEAARADRAYPFVVLTPDSDEMIAGFTMANVVRGVFQACHLGYGVAARHEGKGLMFEALDAAIRYAFGPLDFHRVMANYMPRNERSGRLLERLGFEREGYAKRYLKIDGLWEDHVLTAKVRAEG</sequence>
<name>A0A4R3YWQ0_9GAMM</name>
<protein>
    <recommendedName>
        <fullName evidence="6">[Ribosomal protein uS5]-alanine N-acetyltransferase</fullName>
        <ecNumber evidence="4">2.3.1.267</ecNumber>
    </recommendedName>
</protein>
<evidence type="ECO:0000256" key="5">
    <source>
        <dbReference type="ARBA" id="ARBA00048922"/>
    </source>
</evidence>
<dbReference type="EMBL" id="SMCS01000001">
    <property type="protein sequence ID" value="TCV97111.1"/>
    <property type="molecule type" value="Genomic_DNA"/>
</dbReference>
<dbReference type="InterPro" id="IPR000182">
    <property type="entry name" value="GNAT_dom"/>
</dbReference>
<comment type="similarity">
    <text evidence="3">Belongs to the acetyltransferase family. RimJ subfamily.</text>
</comment>
<evidence type="ECO:0000256" key="6">
    <source>
        <dbReference type="ARBA" id="ARBA00074015"/>
    </source>
</evidence>
<feature type="domain" description="N-acetyltransferase" evidence="7">
    <location>
        <begin position="20"/>
        <end position="171"/>
    </location>
</feature>
<accession>A0A4R3YWQ0</accession>
<evidence type="ECO:0000313" key="9">
    <source>
        <dbReference type="Proteomes" id="UP000295645"/>
    </source>
</evidence>
<comment type="caution">
    <text evidence="8">The sequence shown here is derived from an EMBL/GenBank/DDBJ whole genome shotgun (WGS) entry which is preliminary data.</text>
</comment>
<comment type="catalytic activity">
    <reaction evidence="5">
        <text>N-terminal L-alanyl-[ribosomal protein uS5] + acetyl-CoA = N-terminal N(alpha)-acetyl-L-alanyl-[ribosomal protein uS5] + CoA + H(+)</text>
        <dbReference type="Rhea" id="RHEA:43752"/>
        <dbReference type="Rhea" id="RHEA-COMP:10672"/>
        <dbReference type="Rhea" id="RHEA-COMP:10673"/>
        <dbReference type="ChEBI" id="CHEBI:15378"/>
        <dbReference type="ChEBI" id="CHEBI:57287"/>
        <dbReference type="ChEBI" id="CHEBI:57288"/>
        <dbReference type="ChEBI" id="CHEBI:64718"/>
        <dbReference type="ChEBI" id="CHEBI:83683"/>
        <dbReference type="EC" id="2.3.1.267"/>
    </reaction>
</comment>
<gene>
    <name evidence="8" type="ORF">EC912_101106</name>
</gene>
<proteinExistence type="inferred from homology"/>
<dbReference type="PANTHER" id="PTHR43792:SF8">
    <property type="entry name" value="[RIBOSOMAL PROTEIN US5]-ALANINE N-ACETYLTRANSFERASE"/>
    <property type="match status" value="1"/>
</dbReference>
<dbReference type="Proteomes" id="UP000295645">
    <property type="component" value="Unassembled WGS sequence"/>
</dbReference>
<organism evidence="8 9">
    <name type="scientific">Luteibacter rhizovicinus</name>
    <dbReference type="NCBI Taxonomy" id="242606"/>
    <lineage>
        <taxon>Bacteria</taxon>
        <taxon>Pseudomonadati</taxon>
        <taxon>Pseudomonadota</taxon>
        <taxon>Gammaproteobacteria</taxon>
        <taxon>Lysobacterales</taxon>
        <taxon>Rhodanobacteraceae</taxon>
        <taxon>Luteibacter</taxon>
    </lineage>
</organism>
<evidence type="ECO:0000256" key="3">
    <source>
        <dbReference type="ARBA" id="ARBA00038502"/>
    </source>
</evidence>
<dbReference type="EC" id="2.3.1.267" evidence="4"/>
<dbReference type="Pfam" id="PF13302">
    <property type="entry name" value="Acetyltransf_3"/>
    <property type="match status" value="1"/>
</dbReference>
<dbReference type="Gene3D" id="3.40.630.30">
    <property type="match status" value="1"/>
</dbReference>
<dbReference type="GO" id="GO:0008999">
    <property type="term" value="F:protein-N-terminal-alanine acetyltransferase activity"/>
    <property type="evidence" value="ECO:0007669"/>
    <property type="project" value="UniProtKB-EC"/>
</dbReference>
<keyword evidence="8" id="KW-0689">Ribosomal protein</keyword>
<keyword evidence="1 8" id="KW-0808">Transferase</keyword>
<keyword evidence="9" id="KW-1185">Reference proteome</keyword>